<dbReference type="Gene3D" id="2.170.140.10">
    <property type="entry name" value="Chitin binding domain"/>
    <property type="match status" value="3"/>
</dbReference>
<dbReference type="OrthoDB" id="439917at2759"/>
<evidence type="ECO:0000256" key="5">
    <source>
        <dbReference type="ARBA" id="ARBA00023180"/>
    </source>
</evidence>
<dbReference type="PROSITE" id="PS50940">
    <property type="entry name" value="CHIT_BIND_II"/>
    <property type="match status" value="3"/>
</dbReference>
<gene>
    <name evidence="9" type="primary">NCL1_48502</name>
    <name evidence="9" type="ORF">TNCT_375071</name>
</gene>
<feature type="compositionally biased region" description="Low complexity" evidence="6">
    <location>
        <begin position="789"/>
        <end position="799"/>
    </location>
</feature>
<keyword evidence="1" id="KW-0147">Chitin-binding</keyword>
<organism evidence="9 10">
    <name type="scientific">Trichonephila clavata</name>
    <name type="common">Joro spider</name>
    <name type="synonym">Nephila clavata</name>
    <dbReference type="NCBI Taxonomy" id="2740835"/>
    <lineage>
        <taxon>Eukaryota</taxon>
        <taxon>Metazoa</taxon>
        <taxon>Ecdysozoa</taxon>
        <taxon>Arthropoda</taxon>
        <taxon>Chelicerata</taxon>
        <taxon>Arachnida</taxon>
        <taxon>Araneae</taxon>
        <taxon>Araneomorphae</taxon>
        <taxon>Entelegynae</taxon>
        <taxon>Araneoidea</taxon>
        <taxon>Nephilidae</taxon>
        <taxon>Trichonephila</taxon>
    </lineage>
</organism>
<proteinExistence type="predicted"/>
<keyword evidence="10" id="KW-1185">Reference proteome</keyword>
<dbReference type="GO" id="GO:0005576">
    <property type="term" value="C:extracellular region"/>
    <property type="evidence" value="ECO:0007669"/>
    <property type="project" value="InterPro"/>
</dbReference>
<dbReference type="PANTHER" id="PTHR23301">
    <property type="entry name" value="CHITIN BINDING PERITROPHIN-A"/>
    <property type="match status" value="1"/>
</dbReference>
<dbReference type="EMBL" id="BMAO01011433">
    <property type="protein sequence ID" value="GFQ73649.1"/>
    <property type="molecule type" value="Genomic_DNA"/>
</dbReference>
<name>A0A8X6FAA5_TRICU</name>
<dbReference type="AlphaFoldDB" id="A0A8X6FAA5"/>
<feature type="domain" description="Chitin-binding type-2" evidence="8">
    <location>
        <begin position="885"/>
        <end position="942"/>
    </location>
</feature>
<feature type="compositionally biased region" description="Polar residues" evidence="6">
    <location>
        <begin position="807"/>
        <end position="816"/>
    </location>
</feature>
<feature type="compositionally biased region" description="Polar residues" evidence="6">
    <location>
        <begin position="185"/>
        <end position="201"/>
    </location>
</feature>
<evidence type="ECO:0000256" key="2">
    <source>
        <dbReference type="ARBA" id="ARBA00022729"/>
    </source>
</evidence>
<feature type="compositionally biased region" description="Polar residues" evidence="6">
    <location>
        <begin position="327"/>
        <end position="341"/>
    </location>
</feature>
<feature type="region of interest" description="Disordered" evidence="6">
    <location>
        <begin position="29"/>
        <end position="107"/>
    </location>
</feature>
<feature type="domain" description="Chitin-binding type-2" evidence="8">
    <location>
        <begin position="947"/>
        <end position="1017"/>
    </location>
</feature>
<reference evidence="9" key="1">
    <citation type="submission" date="2020-07" db="EMBL/GenBank/DDBJ databases">
        <title>Multicomponent nature underlies the extraordinary mechanical properties of spider dragline silk.</title>
        <authorList>
            <person name="Kono N."/>
            <person name="Nakamura H."/>
            <person name="Mori M."/>
            <person name="Yoshida Y."/>
            <person name="Ohtoshi R."/>
            <person name="Malay A.D."/>
            <person name="Moran D.A.P."/>
            <person name="Tomita M."/>
            <person name="Numata K."/>
            <person name="Arakawa K."/>
        </authorList>
    </citation>
    <scope>NUCLEOTIDE SEQUENCE</scope>
</reference>
<dbReference type="Pfam" id="PF01607">
    <property type="entry name" value="CBM_14"/>
    <property type="match status" value="3"/>
</dbReference>
<keyword evidence="2 7" id="KW-0732">Signal</keyword>
<evidence type="ECO:0000313" key="9">
    <source>
        <dbReference type="EMBL" id="GFQ73649.1"/>
    </source>
</evidence>
<dbReference type="InterPro" id="IPR036508">
    <property type="entry name" value="Chitin-bd_dom_sf"/>
</dbReference>
<dbReference type="PANTHER" id="PTHR23301:SF107">
    <property type="entry name" value="LD20793P"/>
    <property type="match status" value="1"/>
</dbReference>
<feature type="region of interest" description="Disordered" evidence="6">
    <location>
        <begin position="392"/>
        <end position="816"/>
    </location>
</feature>
<evidence type="ECO:0000256" key="7">
    <source>
        <dbReference type="SAM" id="SignalP"/>
    </source>
</evidence>
<feature type="compositionally biased region" description="Basic and acidic residues" evidence="6">
    <location>
        <begin position="745"/>
        <end position="759"/>
    </location>
</feature>
<dbReference type="InterPro" id="IPR051940">
    <property type="entry name" value="Chitin_bind-dev_reg"/>
</dbReference>
<comment type="caution">
    <text evidence="9">The sequence shown here is derived from an EMBL/GenBank/DDBJ whole genome shotgun (WGS) entry which is preliminary data.</text>
</comment>
<feature type="region of interest" description="Disordered" evidence="6">
    <location>
        <begin position="122"/>
        <end position="373"/>
    </location>
</feature>
<feature type="compositionally biased region" description="Basic residues" evidence="6">
    <location>
        <begin position="1049"/>
        <end position="1061"/>
    </location>
</feature>
<evidence type="ECO:0000256" key="6">
    <source>
        <dbReference type="SAM" id="MobiDB-lite"/>
    </source>
</evidence>
<protein>
    <submittedName>
        <fullName evidence="9">Obst-E</fullName>
    </submittedName>
</protein>
<feature type="compositionally biased region" description="Basic residues" evidence="6">
    <location>
        <begin position="135"/>
        <end position="146"/>
    </location>
</feature>
<dbReference type="GO" id="GO:0008061">
    <property type="term" value="F:chitin binding"/>
    <property type="evidence" value="ECO:0007669"/>
    <property type="project" value="UniProtKB-KW"/>
</dbReference>
<feature type="compositionally biased region" description="Basic and acidic residues" evidence="6">
    <location>
        <begin position="299"/>
        <end position="326"/>
    </location>
</feature>
<dbReference type="InterPro" id="IPR002557">
    <property type="entry name" value="Chitin-bd_dom"/>
</dbReference>
<sequence>MENLRLLLVLTVLCAVLGNVLAQNRGSVRYSGGEDEFDGDSTRAQPPAPTRRVSARRRRPTPAPEPAEIADELPAYQAPKREGTTGRRVPSRVSTQEFAPPLPAAPLLPEEPILPAVVDELAPITTAQPDDKSQGRRRRPKKRRRPQNGATKPGANPEKLNINDPEKIKVPVTELIDADQKRPQPYSNNPELISNPNTYDSPSGLVDKALWSNDKLENSAGEPGLRNPEPTQYYPPQVGTNRLPIDDSEGNEPRGFGEPEAPVLNQEIPSRRYIPSKPVAEQPSRGSYVPVLTPIRVPSETHSRLPHEEYPESRTQENKQRGRQSERLSPQRSAGTRTSSVPIPDEVSRITGASPAQNFIPRDNQPSIPERGHAEIRLPATEQPFLVNEYDKAFDSQPGYEDVEEILSGLNNDETPSAGNLDQPTPTTAARLPSSEVHYDTSYPDYNENIGPADRSRTSEPNRREETEPQAPRSSYNEARQQETPKRTQSNNNPDTGRSQLSRYEPPLQRYGSRGGSEGSDLQENPRHSTRDSQPSAAPTRGRGSSRYQPERAPEEITRTRSSSRSSSDSSSGTPTRTRSSQAPSQAPTRSRNTQRYQPDPEESSSRVSTRRQPVDTEYAAVEDRPTNYRQRAPAPAPVAEEEPQYVRQPPRAAPVRELPEEDVDPVINTHRSRPPQYDARDEPYLYEEPLEDQREPIAYEPEYQAPRQTNRRQPPVQRTPPPREQPERQITRQPSRRQNAPQRDAPRQEQPDYREPQENTRYQPQYQPPQNTRHQARPAPQSEPNQGRQQAPRQQSRARQPEPSPNQGRSSGSSRFSCPEAFGYFADPVQCDKYYECRNGSAVESLCEDGLAFNENGAPKFLRCDSLRDVDCSSRPELQEAKPTKNCPRRYGLYPHETDCTKFWNCVDGAATEVQCPPGLIFNDDRATCDWADLVKSSCKTEDLLGFTCPEPNAVDLQDGVYTTYPHPDNCQLHFVCIKGEDGARRPRMLTCHEGLVYDPVSKTCSRPDGVAGCEDFYGSRSPPPKQRKPASREPIEEEDYEEPPTPKPRRRVQHRRVRN</sequence>
<evidence type="ECO:0000259" key="8">
    <source>
        <dbReference type="PROSITE" id="PS50940"/>
    </source>
</evidence>
<dbReference type="SMART" id="SM00494">
    <property type="entry name" value="ChtBD2"/>
    <property type="match status" value="3"/>
</dbReference>
<evidence type="ECO:0000256" key="1">
    <source>
        <dbReference type="ARBA" id="ARBA00022669"/>
    </source>
</evidence>
<feature type="compositionally biased region" description="Basic and acidic residues" evidence="6">
    <location>
        <begin position="454"/>
        <end position="467"/>
    </location>
</feature>
<dbReference type="SUPFAM" id="SSF57625">
    <property type="entry name" value="Invertebrate chitin-binding proteins"/>
    <property type="match status" value="3"/>
</dbReference>
<feature type="compositionally biased region" description="Low complexity" evidence="6">
    <location>
        <begin position="560"/>
        <end position="581"/>
    </location>
</feature>
<feature type="compositionally biased region" description="Polar residues" evidence="6">
    <location>
        <begin position="409"/>
        <end position="428"/>
    </location>
</feature>
<feature type="compositionally biased region" description="Low complexity" evidence="6">
    <location>
        <begin position="707"/>
        <end position="717"/>
    </location>
</feature>
<feature type="region of interest" description="Disordered" evidence="6">
    <location>
        <begin position="1017"/>
        <end position="1061"/>
    </location>
</feature>
<keyword evidence="5" id="KW-0325">Glycoprotein</keyword>
<accession>A0A8X6FAA5</accession>
<feature type="signal peptide" evidence="7">
    <location>
        <begin position="1"/>
        <end position="22"/>
    </location>
</feature>
<feature type="domain" description="Chitin-binding type-2" evidence="8">
    <location>
        <begin position="816"/>
        <end position="875"/>
    </location>
</feature>
<evidence type="ECO:0000256" key="4">
    <source>
        <dbReference type="ARBA" id="ARBA00023157"/>
    </source>
</evidence>
<feature type="compositionally biased region" description="Polar residues" evidence="6">
    <location>
        <begin position="582"/>
        <end position="597"/>
    </location>
</feature>
<feature type="compositionally biased region" description="Polar residues" evidence="6">
    <location>
        <begin position="760"/>
        <end position="774"/>
    </location>
</feature>
<keyword evidence="3" id="KW-0677">Repeat</keyword>
<evidence type="ECO:0000313" key="10">
    <source>
        <dbReference type="Proteomes" id="UP000887116"/>
    </source>
</evidence>
<evidence type="ECO:0000256" key="3">
    <source>
        <dbReference type="ARBA" id="ARBA00022737"/>
    </source>
</evidence>
<dbReference type="Proteomes" id="UP000887116">
    <property type="component" value="Unassembled WGS sequence"/>
</dbReference>
<feature type="chain" id="PRO_5036499190" evidence="7">
    <location>
        <begin position="23"/>
        <end position="1061"/>
    </location>
</feature>
<keyword evidence="4" id="KW-1015">Disulfide bond</keyword>
<feature type="compositionally biased region" description="Basic and acidic residues" evidence="6">
    <location>
        <begin position="549"/>
        <end position="559"/>
    </location>
</feature>
<feature type="compositionally biased region" description="Polar residues" evidence="6">
    <location>
        <begin position="487"/>
        <end position="502"/>
    </location>
</feature>